<name>A0A6J7CEY5_9ZZZZ</name>
<organism evidence="4">
    <name type="scientific">freshwater metagenome</name>
    <dbReference type="NCBI Taxonomy" id="449393"/>
    <lineage>
        <taxon>unclassified sequences</taxon>
        <taxon>metagenomes</taxon>
        <taxon>ecological metagenomes</taxon>
    </lineage>
</organism>
<reference evidence="4" key="1">
    <citation type="submission" date="2020-05" db="EMBL/GenBank/DDBJ databases">
        <authorList>
            <person name="Chiriac C."/>
            <person name="Salcher M."/>
            <person name="Ghai R."/>
            <person name="Kavagutti S V."/>
        </authorList>
    </citation>
    <scope>NUCLEOTIDE SEQUENCE</scope>
</reference>
<dbReference type="SUPFAM" id="SSF51905">
    <property type="entry name" value="FAD/NAD(P)-binding domain"/>
    <property type="match status" value="1"/>
</dbReference>
<dbReference type="EMBL" id="CAFBLP010000001">
    <property type="protein sequence ID" value="CAB4856912.1"/>
    <property type="molecule type" value="Genomic_DNA"/>
</dbReference>
<dbReference type="Gene3D" id="3.50.50.60">
    <property type="entry name" value="FAD/NAD(P)-binding domain"/>
    <property type="match status" value="1"/>
</dbReference>
<dbReference type="GO" id="GO:0016491">
    <property type="term" value="F:oxidoreductase activity"/>
    <property type="evidence" value="ECO:0007669"/>
    <property type="project" value="UniProtKB-KW"/>
</dbReference>
<feature type="transmembrane region" description="Helical" evidence="2">
    <location>
        <begin position="6"/>
        <end position="26"/>
    </location>
</feature>
<accession>A0A6J7CEY5</accession>
<dbReference type="InterPro" id="IPR006076">
    <property type="entry name" value="FAD-dep_OxRdtase"/>
</dbReference>
<dbReference type="Pfam" id="PF01266">
    <property type="entry name" value="DAO"/>
    <property type="match status" value="1"/>
</dbReference>
<keyword evidence="2" id="KW-0472">Membrane</keyword>
<dbReference type="PANTHER" id="PTHR13847:SF287">
    <property type="entry name" value="FAD-DEPENDENT OXIDOREDUCTASE DOMAIN-CONTAINING PROTEIN 1"/>
    <property type="match status" value="1"/>
</dbReference>
<keyword evidence="1" id="KW-0560">Oxidoreductase</keyword>
<evidence type="ECO:0000256" key="2">
    <source>
        <dbReference type="SAM" id="Phobius"/>
    </source>
</evidence>
<feature type="domain" description="FAD dependent oxidoreductase" evidence="3">
    <location>
        <begin position="12"/>
        <end position="391"/>
    </location>
</feature>
<evidence type="ECO:0000313" key="4">
    <source>
        <dbReference type="EMBL" id="CAB4856912.1"/>
    </source>
</evidence>
<keyword evidence="2" id="KW-0812">Transmembrane</keyword>
<evidence type="ECO:0000259" key="3">
    <source>
        <dbReference type="Pfam" id="PF01266"/>
    </source>
</evidence>
<dbReference type="InterPro" id="IPR036188">
    <property type="entry name" value="FAD/NAD-bd_sf"/>
</dbReference>
<evidence type="ECO:0000256" key="1">
    <source>
        <dbReference type="ARBA" id="ARBA00023002"/>
    </source>
</evidence>
<dbReference type="GO" id="GO:0005737">
    <property type="term" value="C:cytoplasm"/>
    <property type="evidence" value="ECO:0007669"/>
    <property type="project" value="TreeGrafter"/>
</dbReference>
<sequence>MSSSAQIPACGVVIIGGGIMGCSIAFELARRGYVPLVLDKGPGPGAGSTSASSAIIRFNYSTPDSVKLAWESAHMWSRWAEVLGVTDDLGMARFVRTGLLVLDSPATPLRKVQQLFDDVGVPYEALSTADLHERYPSLDLGRYYPPKPVADDAFWEDNHGELIAYLNPDAGFVDDPALAAHNLMVAATAAGATFLFHTEVVGINRFDARVTGVRLSTGELVACPIVVNAAGPHSSKVNAMAGLAADRRITTRALRQEVDVLPAPQGFTIDDGGVMVTDSDLGTYFRPHLGGTIITGGVEPECDTLEWIDDADQFNDMPTAEVWEAQTTRVARRLPDIGVPVRPTGIAALYDVSSDWVPIYDRSDLDGLYLAIGTSGNQFKNAPMVGPIMADIITACEAGRDHDADPVSVMCPITGNVINLGHFSRTRPLHNTTNSVLG</sequence>
<keyword evidence="2" id="KW-1133">Transmembrane helix</keyword>
<gene>
    <name evidence="4" type="ORF">UFOPK3376_00020</name>
</gene>
<protein>
    <submittedName>
        <fullName evidence="4">Unannotated protein</fullName>
    </submittedName>
</protein>
<dbReference type="PANTHER" id="PTHR13847">
    <property type="entry name" value="SARCOSINE DEHYDROGENASE-RELATED"/>
    <property type="match status" value="1"/>
</dbReference>
<proteinExistence type="predicted"/>
<dbReference type="Gene3D" id="3.30.9.10">
    <property type="entry name" value="D-Amino Acid Oxidase, subunit A, domain 2"/>
    <property type="match status" value="1"/>
</dbReference>
<dbReference type="AlphaFoldDB" id="A0A6J7CEY5"/>